<dbReference type="Pfam" id="PF00400">
    <property type="entry name" value="WD40"/>
    <property type="match status" value="1"/>
</dbReference>
<evidence type="ECO:0000313" key="3">
    <source>
        <dbReference type="EMBL" id="KAI3431418.1"/>
    </source>
</evidence>
<dbReference type="PROSITE" id="PS50082">
    <property type="entry name" value="WD_REPEATS_2"/>
    <property type="match status" value="1"/>
</dbReference>
<dbReference type="InterPro" id="IPR036322">
    <property type="entry name" value="WD40_repeat_dom_sf"/>
</dbReference>
<comment type="caution">
    <text evidence="3">The sequence shown here is derived from an EMBL/GenBank/DDBJ whole genome shotgun (WGS) entry which is preliminary data.</text>
</comment>
<dbReference type="GO" id="GO:0035266">
    <property type="term" value="P:meristem growth"/>
    <property type="evidence" value="ECO:0007669"/>
    <property type="project" value="InterPro"/>
</dbReference>
<dbReference type="AlphaFoldDB" id="A0A9D4YXG3"/>
<dbReference type="SUPFAM" id="SSF82171">
    <property type="entry name" value="DPP6 N-terminal domain-like"/>
    <property type="match status" value="1"/>
</dbReference>
<dbReference type="PANTHER" id="PTHR45086">
    <property type="entry name" value="WD REPEAT-CONTAINING PROTEIN PCN"/>
    <property type="match status" value="1"/>
</dbReference>
<dbReference type="SUPFAM" id="SSF50978">
    <property type="entry name" value="WD40 repeat-like"/>
    <property type="match status" value="1"/>
</dbReference>
<accession>A0A9D4YXG3</accession>
<dbReference type="InterPro" id="IPR044622">
    <property type="entry name" value="PCN"/>
</dbReference>
<dbReference type="Proteomes" id="UP001055712">
    <property type="component" value="Unassembled WGS sequence"/>
</dbReference>
<evidence type="ECO:0000256" key="2">
    <source>
        <dbReference type="SAM" id="MobiDB-lite"/>
    </source>
</evidence>
<reference evidence="3" key="2">
    <citation type="submission" date="2020-11" db="EMBL/GenBank/DDBJ databases">
        <authorList>
            <person name="Cecchin M."/>
            <person name="Marcolungo L."/>
            <person name="Rossato M."/>
            <person name="Girolomoni L."/>
            <person name="Cosentino E."/>
            <person name="Cuine S."/>
            <person name="Li-Beisson Y."/>
            <person name="Delledonne M."/>
            <person name="Ballottari M."/>
        </authorList>
    </citation>
    <scope>NUCLEOTIDE SEQUENCE</scope>
    <source>
        <strain evidence="3">211/11P</strain>
        <tissue evidence="3">Whole cell</tissue>
    </source>
</reference>
<evidence type="ECO:0000256" key="1">
    <source>
        <dbReference type="PROSITE-ProRule" id="PRU00221"/>
    </source>
</evidence>
<evidence type="ECO:0000313" key="4">
    <source>
        <dbReference type="Proteomes" id="UP001055712"/>
    </source>
</evidence>
<dbReference type="InterPro" id="IPR015943">
    <property type="entry name" value="WD40/YVTN_repeat-like_dom_sf"/>
</dbReference>
<dbReference type="Gene3D" id="2.130.10.10">
    <property type="entry name" value="YVTN repeat-like/Quinoprotein amine dehydrogenase"/>
    <property type="match status" value="4"/>
</dbReference>
<dbReference type="PANTHER" id="PTHR45086:SF1">
    <property type="entry name" value="WD REPEAT-CONTAINING PROTEIN PCN"/>
    <property type="match status" value="1"/>
</dbReference>
<dbReference type="GO" id="GO:0010073">
    <property type="term" value="P:meristem maintenance"/>
    <property type="evidence" value="ECO:0007669"/>
    <property type="project" value="InterPro"/>
</dbReference>
<organism evidence="3 4">
    <name type="scientific">Chlorella vulgaris</name>
    <name type="common">Green alga</name>
    <dbReference type="NCBI Taxonomy" id="3077"/>
    <lineage>
        <taxon>Eukaryota</taxon>
        <taxon>Viridiplantae</taxon>
        <taxon>Chlorophyta</taxon>
        <taxon>core chlorophytes</taxon>
        <taxon>Trebouxiophyceae</taxon>
        <taxon>Chlorellales</taxon>
        <taxon>Chlorellaceae</taxon>
        <taxon>Chlorella clade</taxon>
        <taxon>Chlorella</taxon>
    </lineage>
</organism>
<keyword evidence="4" id="KW-1185">Reference proteome</keyword>
<name>A0A9D4YXG3_CHLVU</name>
<feature type="compositionally biased region" description="Acidic residues" evidence="2">
    <location>
        <begin position="563"/>
        <end position="573"/>
    </location>
</feature>
<feature type="repeat" description="WD" evidence="1">
    <location>
        <begin position="184"/>
        <end position="216"/>
    </location>
</feature>
<reference evidence="3" key="1">
    <citation type="journal article" date="2019" name="Plant J.">
        <title>Chlorella vulgaris genome assembly and annotation reveals the molecular basis for metabolic acclimation to high light conditions.</title>
        <authorList>
            <person name="Cecchin M."/>
            <person name="Marcolungo L."/>
            <person name="Rossato M."/>
            <person name="Girolomoni L."/>
            <person name="Cosentino E."/>
            <person name="Cuine S."/>
            <person name="Li-Beisson Y."/>
            <person name="Delledonne M."/>
            <person name="Ballottari M."/>
        </authorList>
    </citation>
    <scope>NUCLEOTIDE SEQUENCE</scope>
    <source>
        <strain evidence="3">211/11P</strain>
    </source>
</reference>
<dbReference type="SMART" id="SM00320">
    <property type="entry name" value="WD40"/>
    <property type="match status" value="8"/>
</dbReference>
<keyword evidence="1" id="KW-0853">WD repeat</keyword>
<feature type="region of interest" description="Disordered" evidence="2">
    <location>
        <begin position="537"/>
        <end position="585"/>
    </location>
</feature>
<proteinExistence type="predicted"/>
<gene>
    <name evidence="3" type="ORF">D9Q98_004471</name>
</gene>
<protein>
    <submittedName>
        <fullName evidence="3">Uncharacterized protein</fullName>
    </submittedName>
</protein>
<feature type="region of interest" description="Disordered" evidence="2">
    <location>
        <begin position="745"/>
        <end position="768"/>
    </location>
</feature>
<dbReference type="OrthoDB" id="8883818at2759"/>
<dbReference type="EMBL" id="SIDB01000006">
    <property type="protein sequence ID" value="KAI3431418.1"/>
    <property type="molecule type" value="Genomic_DNA"/>
</dbReference>
<sequence>MPVQRGSKRARTDDDEPSAGLIALHRSRFIDWQPAEVVALAASGDGSVVAAAREDGDIELYETTTSHCFQRLPGHKDSCLTCVALVDEEEGKGSTTSRLFSSGLDGVLLEWDVEHRQPGTAADSLGGAVWQLAPEPGACIKSDADARIAAACDDGCARIFIAQSGTPGLTYSRSLPRVEGRTLAVAWHPSGKVLATAGTDGCIHLWSLDTCHELLRITTGDGSGAASSQQACIWTLLVLRDGTVVSGDSSGNVQFWDGRFGTLLAGFAVHQADVLQLAGSPDGNMVFAAGVDPQVALFHRLPAPSSSSRKHVPWAYLSSKRPHTHDVRAMCIAQGKALPQGPRLFTGSNDSQLFNHSVDRYLKEHPFRVNACPQPPLLHTVNPAPPPGLVEEEEARPAWLLCAQRTEVDLWQLVDTAAASQAGPPAEGVLLPPSAPPEHLLKMEAAAGDHISAACVSGDGRWLAYSDSRRISCFSLERREADEVAPEDYVMPAAVQLPADVPPASHLAFRPGSHELIACAADGTLRLINLPACQHAGHSGQPTDAGMANGIANGVGGAHHDSEEDEGEEEEQQGEQQQEKQQAVQALRAVHDLQYKSSLRRDRQRNAARRLMPLVELMTVSPDGSWLAVSVRQRVYLLNLNSHKLVHSLPPLADPQPPITAISFTADSTTLVVVGSTHQLAAYSAATGQPTDWSAKHSGSLPPKLLKMPGNINSIASCPLAPSSLFLASSEAACHIDMAAPLTVDDADGGSGGKRKRRRSKPSAASEPVGTNCRMLYCAEPVLHAAYVAPDALLVVERGWSQVFEKVAAPMYRHRYGT</sequence>
<dbReference type="InterPro" id="IPR001680">
    <property type="entry name" value="WD40_rpt"/>
</dbReference>
<dbReference type="PROSITE" id="PS50294">
    <property type="entry name" value="WD_REPEATS_REGION"/>
    <property type="match status" value="1"/>
</dbReference>